<reference evidence="2" key="2">
    <citation type="journal article" date="2015" name="Data Brief">
        <title>Shoot transcriptome of the giant reed, Arundo donax.</title>
        <authorList>
            <person name="Barrero R.A."/>
            <person name="Guerrero F.D."/>
            <person name="Moolhuijzen P."/>
            <person name="Goolsby J.A."/>
            <person name="Tidwell J."/>
            <person name="Bellgard S.E."/>
            <person name="Bellgard M.I."/>
        </authorList>
    </citation>
    <scope>NUCLEOTIDE SEQUENCE</scope>
    <source>
        <tissue evidence="2">Shoot tissue taken approximately 20 cm above the soil surface</tissue>
    </source>
</reference>
<protein>
    <submittedName>
        <fullName evidence="2">Uncharacterized protein</fullName>
    </submittedName>
</protein>
<dbReference type="AlphaFoldDB" id="A0A0A8ZBC3"/>
<organism evidence="2">
    <name type="scientific">Arundo donax</name>
    <name type="common">Giant reed</name>
    <name type="synonym">Donax arundinaceus</name>
    <dbReference type="NCBI Taxonomy" id="35708"/>
    <lineage>
        <taxon>Eukaryota</taxon>
        <taxon>Viridiplantae</taxon>
        <taxon>Streptophyta</taxon>
        <taxon>Embryophyta</taxon>
        <taxon>Tracheophyta</taxon>
        <taxon>Spermatophyta</taxon>
        <taxon>Magnoliopsida</taxon>
        <taxon>Liliopsida</taxon>
        <taxon>Poales</taxon>
        <taxon>Poaceae</taxon>
        <taxon>PACMAD clade</taxon>
        <taxon>Arundinoideae</taxon>
        <taxon>Arundineae</taxon>
        <taxon>Arundo</taxon>
    </lineage>
</organism>
<name>A0A0A8ZBC3_ARUDO</name>
<evidence type="ECO:0000256" key="1">
    <source>
        <dbReference type="SAM" id="MobiDB-lite"/>
    </source>
</evidence>
<proteinExistence type="predicted"/>
<dbReference type="EMBL" id="GBRH01261186">
    <property type="protein sequence ID" value="JAD36709.1"/>
    <property type="molecule type" value="Transcribed_RNA"/>
</dbReference>
<reference evidence="2" key="1">
    <citation type="submission" date="2014-09" db="EMBL/GenBank/DDBJ databases">
        <authorList>
            <person name="Magalhaes I.L.F."/>
            <person name="Oliveira U."/>
            <person name="Santos F.R."/>
            <person name="Vidigal T.H.D.A."/>
            <person name="Brescovit A.D."/>
            <person name="Santos A.J."/>
        </authorList>
    </citation>
    <scope>NUCLEOTIDE SEQUENCE</scope>
    <source>
        <tissue evidence="2">Shoot tissue taken approximately 20 cm above the soil surface</tissue>
    </source>
</reference>
<sequence length="42" mass="4414">MAEVSGPSHSKKSAPSSCSIVPIIPMSRERKQTNGKGSLRSS</sequence>
<evidence type="ECO:0000313" key="2">
    <source>
        <dbReference type="EMBL" id="JAD36709.1"/>
    </source>
</evidence>
<accession>A0A0A8ZBC3</accession>
<feature type="region of interest" description="Disordered" evidence="1">
    <location>
        <begin position="1"/>
        <end position="42"/>
    </location>
</feature>
<feature type="compositionally biased region" description="Low complexity" evidence="1">
    <location>
        <begin position="1"/>
        <end position="19"/>
    </location>
</feature>